<accession>A0AAD2ACR2</accession>
<protein>
    <recommendedName>
        <fullName evidence="3">DUF3700 domain-containing protein</fullName>
    </recommendedName>
</protein>
<organism evidence="4 5">
    <name type="scientific">Fraxinus pennsylvanica</name>
    <dbReference type="NCBI Taxonomy" id="56036"/>
    <lineage>
        <taxon>Eukaryota</taxon>
        <taxon>Viridiplantae</taxon>
        <taxon>Streptophyta</taxon>
        <taxon>Embryophyta</taxon>
        <taxon>Tracheophyta</taxon>
        <taxon>Spermatophyta</taxon>
        <taxon>Magnoliopsida</taxon>
        <taxon>eudicotyledons</taxon>
        <taxon>Gunneridae</taxon>
        <taxon>Pentapetalae</taxon>
        <taxon>asterids</taxon>
        <taxon>lamiids</taxon>
        <taxon>Lamiales</taxon>
        <taxon>Oleaceae</taxon>
        <taxon>Oleeae</taxon>
        <taxon>Fraxinus</taxon>
    </lineage>
</organism>
<feature type="chain" id="PRO_5041919329" description="DUF3700 domain-containing protein" evidence="2">
    <location>
        <begin position="21"/>
        <end position="765"/>
    </location>
</feature>
<evidence type="ECO:0000313" key="4">
    <source>
        <dbReference type="EMBL" id="CAI9783861.1"/>
    </source>
</evidence>
<feature type="signal peptide" evidence="2">
    <location>
        <begin position="1"/>
        <end position="20"/>
    </location>
</feature>
<feature type="region of interest" description="Disordered" evidence="1">
    <location>
        <begin position="192"/>
        <end position="245"/>
    </location>
</feature>
<reference evidence="4" key="1">
    <citation type="submission" date="2023-05" db="EMBL/GenBank/DDBJ databases">
        <authorList>
            <person name="Huff M."/>
        </authorList>
    </citation>
    <scope>NUCLEOTIDE SEQUENCE</scope>
</reference>
<feature type="domain" description="DUF3700" evidence="3">
    <location>
        <begin position="512"/>
        <end position="740"/>
    </location>
</feature>
<dbReference type="SUPFAM" id="SSF56235">
    <property type="entry name" value="N-terminal nucleophile aminohydrolases (Ntn hydrolases)"/>
    <property type="match status" value="1"/>
</dbReference>
<feature type="compositionally biased region" description="Basic and acidic residues" evidence="1">
    <location>
        <begin position="196"/>
        <end position="205"/>
    </location>
</feature>
<keyword evidence="5" id="KW-1185">Reference proteome</keyword>
<feature type="compositionally biased region" description="Basic and acidic residues" evidence="1">
    <location>
        <begin position="212"/>
        <end position="234"/>
    </location>
</feature>
<evidence type="ECO:0000313" key="5">
    <source>
        <dbReference type="Proteomes" id="UP000834106"/>
    </source>
</evidence>
<dbReference type="Gene3D" id="3.60.20.10">
    <property type="entry name" value="Glutamine Phosphoribosylpyrophosphate, subunit 1, domain 1"/>
    <property type="match status" value="1"/>
</dbReference>
<dbReference type="PANTHER" id="PTHR36888:SF2">
    <property type="entry name" value="TETRATRICOPEPTIDE REPEAT (TPR)-LIKE SUPERFAMILY PROTEIN"/>
    <property type="match status" value="1"/>
</dbReference>
<dbReference type="InterPro" id="IPR011990">
    <property type="entry name" value="TPR-like_helical_dom_sf"/>
</dbReference>
<gene>
    <name evidence="4" type="ORF">FPE_LOCUS31291</name>
</gene>
<dbReference type="EMBL" id="OU503055">
    <property type="protein sequence ID" value="CAI9783861.1"/>
    <property type="molecule type" value="Genomic_DNA"/>
</dbReference>
<evidence type="ECO:0000256" key="2">
    <source>
        <dbReference type="SAM" id="SignalP"/>
    </source>
</evidence>
<name>A0AAD2ACR2_9LAMI</name>
<dbReference type="Proteomes" id="UP000834106">
    <property type="component" value="Chromosome 20"/>
</dbReference>
<dbReference type="AlphaFoldDB" id="A0AAD2ACR2"/>
<sequence>MTKTCAIVFAVGFSIGLVNGGHMNELKLNGNKRKFKDEIVRSSIEKIRNLGEVFNGFDEKILNLKNDIGRSVECNQVTVSDLEGYVNAIESINLSSLNAREVFDECIQNLFIDYQEKEEALNQTSSRRRKELGENRLNFSQIFGGLLGRKSIDSKSNKMKETGMRGLMDAEGNGQREENILAGVSMKHVRTAASYGHEHKSRSMKENFLYSESREKSEREYQGSSFQEEKRSFTNHENGSPPSSSILAHDLEFGRYIGEANIFMKEAKECLRQKIIDDDRAENALYKSAKLLSKAIDMRPMSLLAVGQLGNAYLLHGELKLRISREFRSLLARNHSFSVEGLGKVLDNFDDQLVHKDKLKSALVDVCEECEELLIKAGRKYRLALSIDGNDLRALYNWGLALSFRAQLIADIGPVTSPDFDMKNESMKRLTSLFRWGAALQHRSRLRPRNSSEKVKLLQQARCLYEDALHMDSENPQLQDALSSCMSELNYWSILLLERKEEEEERNLEKMLAIFKNGLVNPPKELNSPSSLDACGRIKSTEETLKDFLASHPTNGFSIGFVDKALLAYAPPQSPLMANKRFFCGVNDMYCIFLGSLNNLSNLNKQYGLSKGGNEAMFVIEAYRTLRDRSPIPAHQVLQDLEGSFGFVIYDHKTGTVFAALGADKRLSLYWGIADDGSVMISDNVDLIKGSCRKSFAPFPAGCMYHSERGLMSYEHPMNKMKAMPRIDSEGVMCGANFTIDKFSKINSMPRVGSEANWATWFEQA</sequence>
<proteinExistence type="predicted"/>
<feature type="compositionally biased region" description="Polar residues" evidence="1">
    <location>
        <begin position="235"/>
        <end position="245"/>
    </location>
</feature>
<dbReference type="Gene3D" id="1.25.40.10">
    <property type="entry name" value="Tetratricopeptide repeat domain"/>
    <property type="match status" value="1"/>
</dbReference>
<dbReference type="SMART" id="SM01172">
    <property type="entry name" value="DUF3700"/>
    <property type="match status" value="1"/>
</dbReference>
<dbReference type="InterPro" id="IPR029055">
    <property type="entry name" value="Ntn_hydrolases_N"/>
</dbReference>
<evidence type="ECO:0000256" key="1">
    <source>
        <dbReference type="SAM" id="MobiDB-lite"/>
    </source>
</evidence>
<dbReference type="PANTHER" id="PTHR36888">
    <property type="entry name" value="TETRATRICOPEPTIDE-LIKE HELICAL DOMAIN-CONTAINING PROTEIN-RELATED"/>
    <property type="match status" value="1"/>
</dbReference>
<keyword evidence="2" id="KW-0732">Signal</keyword>
<dbReference type="InterPro" id="IPR024286">
    <property type="entry name" value="DUF3700"/>
</dbReference>
<dbReference type="SUPFAM" id="SSF48452">
    <property type="entry name" value="TPR-like"/>
    <property type="match status" value="1"/>
</dbReference>
<dbReference type="Pfam" id="PF12481">
    <property type="entry name" value="DUF3700"/>
    <property type="match status" value="1"/>
</dbReference>
<evidence type="ECO:0000259" key="3">
    <source>
        <dbReference type="SMART" id="SM01172"/>
    </source>
</evidence>